<name>A0ACB7IMD8_PLECO</name>
<keyword evidence="2" id="KW-1185">Reference proteome</keyword>
<sequence length="138" mass="16112">MGMRTECERQHDSDENVDKWTRVRKTMYKNKGTNGDGQAKGYAKERNERDDDDDGIKPKRETEREWRGETKRETETERDDSDNDTNEGERTRKGTSNVITYHVLVPSTIVRRTHSLACFADIVPIDEHNHDQNEKSSQ</sequence>
<evidence type="ECO:0000313" key="1">
    <source>
        <dbReference type="EMBL" id="KAG9219387.1"/>
    </source>
</evidence>
<proteinExistence type="predicted"/>
<gene>
    <name evidence="1" type="ORF">CCMSSC00406_0010430</name>
</gene>
<organism evidence="1 2">
    <name type="scientific">Pleurotus cornucopiae</name>
    <name type="common">Cornucopia mushroom</name>
    <dbReference type="NCBI Taxonomy" id="5321"/>
    <lineage>
        <taxon>Eukaryota</taxon>
        <taxon>Fungi</taxon>
        <taxon>Dikarya</taxon>
        <taxon>Basidiomycota</taxon>
        <taxon>Agaricomycotina</taxon>
        <taxon>Agaricomycetes</taxon>
        <taxon>Agaricomycetidae</taxon>
        <taxon>Agaricales</taxon>
        <taxon>Pleurotineae</taxon>
        <taxon>Pleurotaceae</taxon>
        <taxon>Pleurotus</taxon>
    </lineage>
</organism>
<evidence type="ECO:0000313" key="2">
    <source>
        <dbReference type="Proteomes" id="UP000824881"/>
    </source>
</evidence>
<accession>A0ACB7IMD8</accession>
<protein>
    <submittedName>
        <fullName evidence="1">Uncharacterized protein</fullName>
    </submittedName>
</protein>
<comment type="caution">
    <text evidence="1">The sequence shown here is derived from an EMBL/GenBank/DDBJ whole genome shotgun (WGS) entry which is preliminary data.</text>
</comment>
<dbReference type="EMBL" id="WQMT02000009">
    <property type="protein sequence ID" value="KAG9219387.1"/>
    <property type="molecule type" value="Genomic_DNA"/>
</dbReference>
<dbReference type="Proteomes" id="UP000824881">
    <property type="component" value="Unassembled WGS sequence"/>
</dbReference>
<reference evidence="1 2" key="1">
    <citation type="journal article" date="2021" name="Appl. Environ. Microbiol.">
        <title>Genetic linkage and physical mapping for an oyster mushroom Pleurotus cornucopiae and QTL analysis for the trait cap color.</title>
        <authorList>
            <person name="Zhang Y."/>
            <person name="Gao W."/>
            <person name="Sonnenberg A."/>
            <person name="Chen Q."/>
            <person name="Zhang J."/>
            <person name="Huang C."/>
        </authorList>
    </citation>
    <scope>NUCLEOTIDE SEQUENCE [LARGE SCALE GENOMIC DNA]</scope>
    <source>
        <strain evidence="1">CCMSSC00406</strain>
    </source>
</reference>